<dbReference type="Proteomes" id="UP000676325">
    <property type="component" value="Unassembled WGS sequence"/>
</dbReference>
<evidence type="ECO:0000313" key="1">
    <source>
        <dbReference type="EMBL" id="MBR7825778.1"/>
    </source>
</evidence>
<dbReference type="AlphaFoldDB" id="A0A941II41"/>
<dbReference type="EMBL" id="JAGSOH010000009">
    <property type="protein sequence ID" value="MBR7825778.1"/>
    <property type="molecule type" value="Genomic_DNA"/>
</dbReference>
<dbReference type="InterPro" id="IPR016181">
    <property type="entry name" value="Acyl_CoA_acyltransferase"/>
</dbReference>
<accession>A0A941II41</accession>
<protein>
    <submittedName>
        <fullName evidence="1">Uncharacterized protein</fullName>
    </submittedName>
</protein>
<sequence length="164" mass="18215">MSETPAGERARALAAGAGQVAFAQRWTHRRRTLVRRLTGGRLGRAAPEVVELESPWQDTLSFERGGEGWRARSANLDGEEAFGVDYNVCRRCRAGWVEQPFTYPPYQRCGLASAALAQLRAEHPGYAWFTLGGHEHPARPFWDRVGAAVPGGYRQRALCPHLDT</sequence>
<organism evidence="1 2">
    <name type="scientific">Actinospica acidithermotolerans</name>
    <dbReference type="NCBI Taxonomy" id="2828514"/>
    <lineage>
        <taxon>Bacteria</taxon>
        <taxon>Bacillati</taxon>
        <taxon>Actinomycetota</taxon>
        <taxon>Actinomycetes</taxon>
        <taxon>Catenulisporales</taxon>
        <taxon>Actinospicaceae</taxon>
        <taxon>Actinospica</taxon>
    </lineage>
</organism>
<evidence type="ECO:0000313" key="2">
    <source>
        <dbReference type="Proteomes" id="UP000676325"/>
    </source>
</evidence>
<name>A0A941II41_9ACTN</name>
<comment type="caution">
    <text evidence="1">The sequence shown here is derived from an EMBL/GenBank/DDBJ whole genome shotgun (WGS) entry which is preliminary data.</text>
</comment>
<gene>
    <name evidence="1" type="ORF">KDK95_05620</name>
</gene>
<proteinExistence type="predicted"/>
<dbReference type="SUPFAM" id="SSF55729">
    <property type="entry name" value="Acyl-CoA N-acyltransferases (Nat)"/>
    <property type="match status" value="1"/>
</dbReference>
<reference evidence="1" key="1">
    <citation type="submission" date="2021-04" db="EMBL/GenBank/DDBJ databases">
        <title>Genome based classification of Actinospica acidithermotolerans sp. nov., an actinobacterium isolated from an Indonesian hot spring.</title>
        <authorList>
            <person name="Kusuma A.B."/>
            <person name="Putra K.E."/>
            <person name="Nafisah S."/>
            <person name="Loh J."/>
            <person name="Nouioui I."/>
            <person name="Goodfellow M."/>
        </authorList>
    </citation>
    <scope>NUCLEOTIDE SEQUENCE</scope>
    <source>
        <strain evidence="1">MGRD01-02</strain>
    </source>
</reference>
<keyword evidence="2" id="KW-1185">Reference proteome</keyword>
<dbReference type="RefSeq" id="WP_212516933.1">
    <property type="nucleotide sequence ID" value="NZ_JAGSOH010000009.1"/>
</dbReference>